<name>A0A1N7F835_9EURY</name>
<dbReference type="EMBL" id="FTNP01000005">
    <property type="protein sequence ID" value="SIR96528.1"/>
    <property type="molecule type" value="Genomic_DNA"/>
</dbReference>
<sequence>MSPVLECYELGYVCGLLSCMLVVFDSVAVSTKDDTPFDFGADSLFRSVRSDEGRDSSTLIARVVVVIETSWIIFDTSLTTTRDVLLRMDPPLEWTG</sequence>
<protein>
    <submittedName>
        <fullName evidence="1">Uncharacterized protein</fullName>
    </submittedName>
</protein>
<evidence type="ECO:0000313" key="1">
    <source>
        <dbReference type="EMBL" id="SIR96528.1"/>
    </source>
</evidence>
<organism evidence="1 2">
    <name type="scientific">Natronorubrum daqingense</name>
    <dbReference type="NCBI Taxonomy" id="588898"/>
    <lineage>
        <taxon>Archaea</taxon>
        <taxon>Methanobacteriati</taxon>
        <taxon>Methanobacteriota</taxon>
        <taxon>Stenosarchaea group</taxon>
        <taxon>Halobacteria</taxon>
        <taxon>Halobacteriales</taxon>
        <taxon>Natrialbaceae</taxon>
        <taxon>Natronorubrum</taxon>
    </lineage>
</organism>
<gene>
    <name evidence="1" type="ORF">SAMN05421809_3091</name>
</gene>
<proteinExistence type="predicted"/>
<dbReference type="AlphaFoldDB" id="A0A1N7F835"/>
<reference evidence="1 2" key="1">
    <citation type="submission" date="2017-01" db="EMBL/GenBank/DDBJ databases">
        <authorList>
            <person name="Mah S.A."/>
            <person name="Swanson W.J."/>
            <person name="Moy G.W."/>
            <person name="Vacquier V.D."/>
        </authorList>
    </citation>
    <scope>NUCLEOTIDE SEQUENCE [LARGE SCALE GENOMIC DNA]</scope>
    <source>
        <strain evidence="1 2">CGMCC 1.8909</strain>
    </source>
</reference>
<dbReference type="Proteomes" id="UP000185687">
    <property type="component" value="Unassembled WGS sequence"/>
</dbReference>
<keyword evidence="2" id="KW-1185">Reference proteome</keyword>
<accession>A0A1N7F835</accession>
<evidence type="ECO:0000313" key="2">
    <source>
        <dbReference type="Proteomes" id="UP000185687"/>
    </source>
</evidence>